<dbReference type="EMBL" id="QGGY01000020">
    <property type="protein sequence ID" value="PWJ72211.1"/>
    <property type="molecule type" value="Genomic_DNA"/>
</dbReference>
<name>A0AB73SXZ0_9FIRM</name>
<evidence type="ECO:0000313" key="5">
    <source>
        <dbReference type="Proteomes" id="UP000245412"/>
    </source>
</evidence>
<keyword evidence="1" id="KW-0175">Coiled coil</keyword>
<feature type="domain" description="Dynamin N-terminal" evidence="3">
    <location>
        <begin position="46"/>
        <end position="239"/>
    </location>
</feature>
<accession>A0AB73SXZ0</accession>
<dbReference type="PANTHER" id="PTHR43681">
    <property type="entry name" value="TRANSMEMBRANE GTPASE FZO"/>
    <property type="match status" value="1"/>
</dbReference>
<dbReference type="AlphaFoldDB" id="A0AB73SXZ0"/>
<reference evidence="4 5" key="1">
    <citation type="submission" date="2018-05" db="EMBL/GenBank/DDBJ databases">
        <authorList>
            <person name="Goeker M."/>
            <person name="Huntemann M."/>
            <person name="Clum A."/>
            <person name="Pillay M."/>
            <person name="Palaniappan K."/>
            <person name="Varghese N."/>
            <person name="Mikhailova N."/>
            <person name="Stamatis D."/>
            <person name="Reddy T."/>
            <person name="Daum C."/>
            <person name="Shapiro N."/>
            <person name="Ivanova N."/>
            <person name="Kyrpides N."/>
            <person name="Woyke T."/>
        </authorList>
    </citation>
    <scope>NUCLEOTIDE SEQUENCE [LARGE SCALE GENOMIC DNA]</scope>
    <source>
        <strain evidence="4 5">DSM 26524</strain>
    </source>
</reference>
<dbReference type="InterPro" id="IPR051943">
    <property type="entry name" value="TRAFAC_Dynamin-like_GTPase"/>
</dbReference>
<keyword evidence="2" id="KW-1133">Transmembrane helix</keyword>
<dbReference type="SUPFAM" id="SSF52540">
    <property type="entry name" value="P-loop containing nucleoside triphosphate hydrolases"/>
    <property type="match status" value="1"/>
</dbReference>
<feature type="coiled-coil region" evidence="1">
    <location>
        <begin position="574"/>
        <end position="644"/>
    </location>
</feature>
<dbReference type="InterPro" id="IPR027417">
    <property type="entry name" value="P-loop_NTPase"/>
</dbReference>
<dbReference type="Gene3D" id="3.40.50.300">
    <property type="entry name" value="P-loop containing nucleotide triphosphate hydrolases"/>
    <property type="match status" value="1"/>
</dbReference>
<dbReference type="RefSeq" id="WP_109748596.1">
    <property type="nucleotide sequence ID" value="NZ_JANKBI010000021.1"/>
</dbReference>
<keyword evidence="2" id="KW-0472">Membrane</keyword>
<evidence type="ECO:0000256" key="2">
    <source>
        <dbReference type="SAM" id="Phobius"/>
    </source>
</evidence>
<sequence length="645" mass="73487">MYSLNKIIESTGELVSAKVFGKEQNRIFQDNFNSIWEKQRDSKLNIAVIGEFSSGKSTLINTLIHRNLLKTGFMVTTAAPAYLFNGREDYLYICAALADRKGYFIKIWEDGGKTVVEAYKETGPGLYKTLSKDGRSWIEYNEHLQFPEKLEDILAYMTTVEDAVKKMEKIEIFLPRNSLPEKMVIIDTPGVNPGKKDSSEHEMRTRKILEDIADTVLILFPADSVYTQTFEDFLNKNAARFMKHAVLMITMMDRVQEGEREEITEFAREKIKNKFHLKDPFLLSCSAGRAGKDEYWRSKFQKAEEQLMDNLRKKRERILAERTAGLLDNLLQEMNKTVDLKMEEITQKESRLREASVPNLRRTLDESYKEREWKIRAVKKQFKKSLSDDKEAMKVQAVAKVREELAKRKKRLDITKYVQNEKGLNAAVTESSQGMIGRAEYYCDLAGKKTLELKKELDEILIKYYGTIGAEAENEVQGRHAGSDVSVINSLIGNAITDVQKQENKNANSRDKWAAGIGIGVGLIVGGPLLAVGGLFLGIVGGDSLFVESSRTKVLNSFSAALPEIADKIEALLIENVNSAVTEQSNRLAAYKDQLEKRYQSVYDQIVGNIESQKAAVMKEKSEKEEIKEEIRRLKMNLEQWKRSR</sequence>
<dbReference type="Pfam" id="PF00350">
    <property type="entry name" value="Dynamin_N"/>
    <property type="match status" value="1"/>
</dbReference>
<keyword evidence="5" id="KW-1185">Reference proteome</keyword>
<evidence type="ECO:0000313" key="4">
    <source>
        <dbReference type="EMBL" id="PWJ72211.1"/>
    </source>
</evidence>
<dbReference type="Proteomes" id="UP000245412">
    <property type="component" value="Unassembled WGS sequence"/>
</dbReference>
<organism evidence="4 5">
    <name type="scientific">Murimonas intestini</name>
    <dbReference type="NCBI Taxonomy" id="1337051"/>
    <lineage>
        <taxon>Bacteria</taxon>
        <taxon>Bacillati</taxon>
        <taxon>Bacillota</taxon>
        <taxon>Clostridia</taxon>
        <taxon>Lachnospirales</taxon>
        <taxon>Lachnospiraceae</taxon>
        <taxon>Murimonas</taxon>
    </lineage>
</organism>
<dbReference type="InterPro" id="IPR045063">
    <property type="entry name" value="Dynamin_N"/>
</dbReference>
<comment type="caution">
    <text evidence="4">The sequence shown here is derived from an EMBL/GenBank/DDBJ whole genome shotgun (WGS) entry which is preliminary data.</text>
</comment>
<keyword evidence="2" id="KW-0812">Transmembrane</keyword>
<feature type="coiled-coil region" evidence="1">
    <location>
        <begin position="301"/>
        <end position="351"/>
    </location>
</feature>
<evidence type="ECO:0000259" key="3">
    <source>
        <dbReference type="Pfam" id="PF00350"/>
    </source>
</evidence>
<feature type="transmembrane region" description="Helical" evidence="2">
    <location>
        <begin position="513"/>
        <end position="541"/>
    </location>
</feature>
<dbReference type="PANTHER" id="PTHR43681:SF1">
    <property type="entry name" value="SARCALUMENIN"/>
    <property type="match status" value="1"/>
</dbReference>
<evidence type="ECO:0000256" key="1">
    <source>
        <dbReference type="SAM" id="Coils"/>
    </source>
</evidence>
<gene>
    <name evidence="4" type="ORF">C7383_12017</name>
</gene>
<protein>
    <submittedName>
        <fullName evidence="4">Dynamin family protein</fullName>
    </submittedName>
</protein>
<proteinExistence type="predicted"/>